<dbReference type="PANTHER" id="PTHR33048">
    <property type="entry name" value="PTH11-LIKE INTEGRAL MEMBRANE PROTEIN (AFU_ORTHOLOGUE AFUA_5G11245)"/>
    <property type="match status" value="1"/>
</dbReference>
<evidence type="ECO:0000256" key="6">
    <source>
        <dbReference type="SAM" id="Phobius"/>
    </source>
</evidence>
<feature type="transmembrane region" description="Helical" evidence="6">
    <location>
        <begin position="215"/>
        <end position="237"/>
    </location>
</feature>
<dbReference type="Proteomes" id="UP000294847">
    <property type="component" value="Chromosome 7"/>
</dbReference>
<evidence type="ECO:0000256" key="5">
    <source>
        <dbReference type="ARBA" id="ARBA00038359"/>
    </source>
</evidence>
<dbReference type="PANTHER" id="PTHR33048:SF47">
    <property type="entry name" value="INTEGRAL MEMBRANE PROTEIN-RELATED"/>
    <property type="match status" value="1"/>
</dbReference>
<sequence length="385" mass="43378">MSPTNFKQPNPWDETTWLQQCGFAILFGFTGVALLVSCLRIYSRISTKTFGLDDALIIIAMILSVAHTTASYMYMKYAYIGFHVEDIPWNDPEVSRIWMYIINVVYNPILAIVKMSVLIFLLRLGGYKTGVRRTILAVGAVNLLMMIGCLLAMIFQCFPFEYNWRPWAVDGTCINQPAYYVARAVLNVITDIVVLIVPIWIFWDLKVNKKVRWALIFVFMLGFITTIVGCIRLALLISPYLDPEEGSDWSFSIGFTATAVEVNIAIWTACLPALWPLGRQWFPGLFSKMGLDSPQQARNIEPQMPFSQPGGVLRTKDFRRRSVTDPVAAYRQRFLKDGKQRMKAAPFLSLEDREEDIQAGTSVTSTSDTLAVRKPSNTAAAGFSG</sequence>
<feature type="transmembrane region" description="Helical" evidence="6">
    <location>
        <begin position="97"/>
        <end position="122"/>
    </location>
</feature>
<gene>
    <name evidence="8" type="ORF">PoMZ_12643</name>
</gene>
<dbReference type="AlphaFoldDB" id="A0A4P7NTE3"/>
<reference evidence="8 9" key="1">
    <citation type="journal article" date="2019" name="Mol. Biol. Evol.">
        <title>Blast fungal genomes show frequent chromosomal changes, gene gains and losses, and effector gene turnover.</title>
        <authorList>
            <person name="Gomez Luciano L.B."/>
            <person name="Jason Tsai I."/>
            <person name="Chuma I."/>
            <person name="Tosa Y."/>
            <person name="Chen Y.H."/>
            <person name="Li J.Y."/>
            <person name="Li M.Y."/>
            <person name="Jade Lu M.Y."/>
            <person name="Nakayashiki H."/>
            <person name="Li W.H."/>
        </authorList>
    </citation>
    <scope>NUCLEOTIDE SEQUENCE [LARGE SCALE GENOMIC DNA]</scope>
    <source>
        <strain evidence="8">MZ5-1-6</strain>
    </source>
</reference>
<dbReference type="OMA" id="VEASFLM"/>
<dbReference type="InterPro" id="IPR049326">
    <property type="entry name" value="Rhodopsin_dom_fungi"/>
</dbReference>
<evidence type="ECO:0000259" key="7">
    <source>
        <dbReference type="Pfam" id="PF20684"/>
    </source>
</evidence>
<evidence type="ECO:0000256" key="2">
    <source>
        <dbReference type="ARBA" id="ARBA00022692"/>
    </source>
</evidence>
<evidence type="ECO:0000256" key="4">
    <source>
        <dbReference type="ARBA" id="ARBA00023136"/>
    </source>
</evidence>
<keyword evidence="3 6" id="KW-1133">Transmembrane helix</keyword>
<keyword evidence="4 6" id="KW-0472">Membrane</keyword>
<proteinExistence type="inferred from homology"/>
<comment type="subcellular location">
    <subcellularLocation>
        <location evidence="1">Membrane</location>
        <topology evidence="1">Multi-pass membrane protein</topology>
    </subcellularLocation>
</comment>
<evidence type="ECO:0000256" key="1">
    <source>
        <dbReference type="ARBA" id="ARBA00004141"/>
    </source>
</evidence>
<dbReference type="GO" id="GO:0016020">
    <property type="term" value="C:membrane"/>
    <property type="evidence" value="ECO:0007669"/>
    <property type="project" value="UniProtKB-SubCell"/>
</dbReference>
<name>A0A4P7NTE3_PYROR</name>
<feature type="domain" description="Rhodopsin" evidence="7">
    <location>
        <begin position="39"/>
        <end position="277"/>
    </location>
</feature>
<organism evidence="8 9">
    <name type="scientific">Pyricularia oryzae</name>
    <name type="common">Rice blast fungus</name>
    <name type="synonym">Magnaporthe oryzae</name>
    <dbReference type="NCBI Taxonomy" id="318829"/>
    <lineage>
        <taxon>Eukaryota</taxon>
        <taxon>Fungi</taxon>
        <taxon>Dikarya</taxon>
        <taxon>Ascomycota</taxon>
        <taxon>Pezizomycotina</taxon>
        <taxon>Sordariomycetes</taxon>
        <taxon>Sordariomycetidae</taxon>
        <taxon>Magnaporthales</taxon>
        <taxon>Pyriculariaceae</taxon>
        <taxon>Pyricularia</taxon>
    </lineage>
</organism>
<feature type="transmembrane region" description="Helical" evidence="6">
    <location>
        <begin position="55"/>
        <end position="77"/>
    </location>
</feature>
<keyword evidence="2 6" id="KW-0812">Transmembrane</keyword>
<evidence type="ECO:0000313" key="8">
    <source>
        <dbReference type="EMBL" id="QBZ65680.1"/>
    </source>
</evidence>
<accession>A0A4P7NTE3</accession>
<dbReference type="EMBL" id="CP034210">
    <property type="protein sequence ID" value="QBZ65680.1"/>
    <property type="molecule type" value="Genomic_DNA"/>
</dbReference>
<dbReference type="VEuPathDB" id="FungiDB:M_BR32_EuGene_00054641"/>
<feature type="transmembrane region" description="Helical" evidence="6">
    <location>
        <begin position="249"/>
        <end position="275"/>
    </location>
</feature>
<feature type="transmembrane region" description="Helical" evidence="6">
    <location>
        <begin position="178"/>
        <end position="203"/>
    </location>
</feature>
<feature type="transmembrane region" description="Helical" evidence="6">
    <location>
        <begin position="17"/>
        <end position="43"/>
    </location>
</feature>
<protein>
    <recommendedName>
        <fullName evidence="7">Rhodopsin domain-containing protein</fullName>
    </recommendedName>
</protein>
<dbReference type="Pfam" id="PF20684">
    <property type="entry name" value="Fung_rhodopsin"/>
    <property type="match status" value="1"/>
</dbReference>
<dbReference type="InterPro" id="IPR052337">
    <property type="entry name" value="SAT4-like"/>
</dbReference>
<evidence type="ECO:0000256" key="3">
    <source>
        <dbReference type="ARBA" id="ARBA00022989"/>
    </source>
</evidence>
<evidence type="ECO:0000313" key="9">
    <source>
        <dbReference type="Proteomes" id="UP000294847"/>
    </source>
</evidence>
<feature type="transmembrane region" description="Helical" evidence="6">
    <location>
        <begin position="134"/>
        <end position="158"/>
    </location>
</feature>
<comment type="similarity">
    <text evidence="5">Belongs to the SAT4 family.</text>
</comment>